<organism evidence="2 3">
    <name type="scientific">Muraenolepis orangiensis</name>
    <name type="common">Patagonian moray cod</name>
    <dbReference type="NCBI Taxonomy" id="630683"/>
    <lineage>
        <taxon>Eukaryota</taxon>
        <taxon>Metazoa</taxon>
        <taxon>Chordata</taxon>
        <taxon>Craniata</taxon>
        <taxon>Vertebrata</taxon>
        <taxon>Euteleostomi</taxon>
        <taxon>Actinopterygii</taxon>
        <taxon>Neopterygii</taxon>
        <taxon>Teleostei</taxon>
        <taxon>Neoteleostei</taxon>
        <taxon>Acanthomorphata</taxon>
        <taxon>Zeiogadaria</taxon>
        <taxon>Gadariae</taxon>
        <taxon>Gadiformes</taxon>
        <taxon>Muraenolepidoidei</taxon>
        <taxon>Muraenolepididae</taxon>
        <taxon>Muraenolepis</taxon>
    </lineage>
</organism>
<gene>
    <name evidence="2" type="ORF">NHX12_010141</name>
</gene>
<feature type="region of interest" description="Disordered" evidence="1">
    <location>
        <begin position="52"/>
        <end position="113"/>
    </location>
</feature>
<sequence>QQSYTETDLPGSSAGSVCCAEAALSFRGMAPPYWTTPGAGIPWRWRYDPPWGRKDTPTKGSLALGHADQGKPGTWPRPPREAWHLDTPTKGSLALGHAHQGKPGTWTRPPSVD</sequence>
<keyword evidence="3" id="KW-1185">Reference proteome</keyword>
<dbReference type="EMBL" id="JANIIK010000115">
    <property type="protein sequence ID" value="KAJ3589296.1"/>
    <property type="molecule type" value="Genomic_DNA"/>
</dbReference>
<dbReference type="AlphaFoldDB" id="A0A9Q0DJ58"/>
<evidence type="ECO:0000313" key="3">
    <source>
        <dbReference type="Proteomes" id="UP001148018"/>
    </source>
</evidence>
<evidence type="ECO:0000313" key="2">
    <source>
        <dbReference type="EMBL" id="KAJ3589296.1"/>
    </source>
</evidence>
<accession>A0A9Q0DJ58</accession>
<protein>
    <submittedName>
        <fullName evidence="2">Uncharacterized protein</fullName>
    </submittedName>
</protein>
<evidence type="ECO:0000256" key="1">
    <source>
        <dbReference type="SAM" id="MobiDB-lite"/>
    </source>
</evidence>
<comment type="caution">
    <text evidence="2">The sequence shown here is derived from an EMBL/GenBank/DDBJ whole genome shotgun (WGS) entry which is preliminary data.</text>
</comment>
<proteinExistence type="predicted"/>
<name>A0A9Q0DJ58_9TELE</name>
<reference evidence="2" key="1">
    <citation type="submission" date="2022-07" db="EMBL/GenBank/DDBJ databases">
        <title>Chromosome-level genome of Muraenolepis orangiensis.</title>
        <authorList>
            <person name="Kim J."/>
        </authorList>
    </citation>
    <scope>NUCLEOTIDE SEQUENCE</scope>
    <source>
        <strain evidence="2">KU_S4_2022</strain>
        <tissue evidence="2">Muscle</tissue>
    </source>
</reference>
<feature type="non-terminal residue" evidence="2">
    <location>
        <position position="1"/>
    </location>
</feature>
<dbReference type="Proteomes" id="UP001148018">
    <property type="component" value="Unassembled WGS sequence"/>
</dbReference>